<dbReference type="AlphaFoldDB" id="A0A9Q3UI84"/>
<comment type="caution">
    <text evidence="4">The sequence shown here is derived from an EMBL/GenBank/DDBJ whole genome shotgun (WGS) entry which is preliminary data.</text>
</comment>
<evidence type="ECO:0008006" key="6">
    <source>
        <dbReference type="Google" id="ProtNLM"/>
    </source>
</evidence>
<keyword evidence="3" id="KW-0732">Signal</keyword>
<dbReference type="InterPro" id="IPR001258">
    <property type="entry name" value="NHL_repeat"/>
</dbReference>
<keyword evidence="5" id="KW-1185">Reference proteome</keyword>
<name>A0A9Q3UI84_9GAMM</name>
<dbReference type="CDD" id="cd05819">
    <property type="entry name" value="NHL"/>
    <property type="match status" value="1"/>
</dbReference>
<dbReference type="RefSeq" id="WP_228233041.1">
    <property type="nucleotide sequence ID" value="NZ_JAJGNA010000003.1"/>
</dbReference>
<dbReference type="PANTHER" id="PTHR24104">
    <property type="entry name" value="E3 UBIQUITIN-PROTEIN LIGASE NHLRC1-RELATED"/>
    <property type="match status" value="1"/>
</dbReference>
<dbReference type="PROSITE" id="PS51125">
    <property type="entry name" value="NHL"/>
    <property type="match status" value="1"/>
</dbReference>
<dbReference type="EMBL" id="JAJGNA010000003">
    <property type="protein sequence ID" value="MCC4307686.1"/>
    <property type="molecule type" value="Genomic_DNA"/>
</dbReference>
<gene>
    <name evidence="4" type="ORF">LL252_03790</name>
</gene>
<keyword evidence="1" id="KW-0677">Repeat</keyword>
<dbReference type="GO" id="GO:0008270">
    <property type="term" value="F:zinc ion binding"/>
    <property type="evidence" value="ECO:0007669"/>
    <property type="project" value="UniProtKB-KW"/>
</dbReference>
<accession>A0A9Q3UI84</accession>
<feature type="signal peptide" evidence="3">
    <location>
        <begin position="1"/>
        <end position="26"/>
    </location>
</feature>
<dbReference type="Proteomes" id="UP001108027">
    <property type="component" value="Unassembled WGS sequence"/>
</dbReference>
<evidence type="ECO:0000313" key="5">
    <source>
        <dbReference type="Proteomes" id="UP001108027"/>
    </source>
</evidence>
<proteinExistence type="predicted"/>
<organism evidence="4 5">
    <name type="scientific">Alloalcanivorax marinus</name>
    <dbReference type="NCBI Taxonomy" id="1177169"/>
    <lineage>
        <taxon>Bacteria</taxon>
        <taxon>Pseudomonadati</taxon>
        <taxon>Pseudomonadota</taxon>
        <taxon>Gammaproteobacteria</taxon>
        <taxon>Oceanospirillales</taxon>
        <taxon>Alcanivoracaceae</taxon>
        <taxon>Alloalcanivorax</taxon>
    </lineage>
</organism>
<evidence type="ECO:0000256" key="3">
    <source>
        <dbReference type="SAM" id="SignalP"/>
    </source>
</evidence>
<evidence type="ECO:0000313" key="4">
    <source>
        <dbReference type="EMBL" id="MCC4307686.1"/>
    </source>
</evidence>
<feature type="repeat" description="NHL" evidence="2">
    <location>
        <begin position="165"/>
        <end position="206"/>
    </location>
</feature>
<sequence length="823" mass="88953">MKTKALAGALLLGALPFTALPLTAGAFDTFADEDRSAELTGEPVQQRYQFNTPTTVTYDRDSLSGGASGARVYVADMGNHEIKVLNLNGALVGRLDDADTTLAADSPASSVPQIRAPLGIAFLSKSEADDDRLAGLYVNDVGRQQIHFFRTVTGSAGGFEYVTSIGQPGHGGGEDLYLPRNMTITPQGFIYVSDEFNHRVKAFGIDPDNGYQVTLIQTLGHQDGSGRYVGAGPRIRGVDKDYGTDSTYYDDYAGEPAKRDGFRIPQGMTYYTSPDNGATYLYVADNGNNRIKIFRVNTATGQLTLDDMIGRFRDGGSADHLKRPRGLRTDLDGNLYVADTYSGRILRFSNLASTSDANPVRYRTSKSSDASAAWIYGRLGIHQVEMRAPTSAGTEDEAFQLPNDLVPVIRADGTFYRENIYSWGYYYSNARVHLVSDSGNNRIKKCWTNSSGTTLLRCSVSAGVGTVSNNEFWGHPRTLAGQLHSASGMAWLGSKNRLLVSDTPNTRINMYDSSGNYQGRFPGTNISYGVTGIATFTDSNIGEGVAVLVGADATLPWPYTGDASLRIYDADGNLEELFNLSYRTGGLPVPEIGLSTSNTNYPVSVNVTQGGDEHAVYITSFDNYVWRFDYDSGSGTLDGNWYAGGVDSSKGNDLGENWSLGPDFFEQGAPGTFDQIGSVLALDDRVYVTDRRNQRIQALNPANGALIGQVGLGGGTYDHPDDLDPQRLFLPAGLAYDAAQDALVVADGFNMVARAWANPDDYSPDGAGVISPAYQGHWLDRDLGTRPGGLFDTEQVAVGGGDVYVFSLISNRITRFDWSELNP</sequence>
<protein>
    <recommendedName>
        <fullName evidence="6">NHL repeat-containing protein</fullName>
    </recommendedName>
</protein>
<evidence type="ECO:0000256" key="2">
    <source>
        <dbReference type="PROSITE-ProRule" id="PRU00504"/>
    </source>
</evidence>
<dbReference type="InterPro" id="IPR050952">
    <property type="entry name" value="TRIM-NHL_E3_ligases"/>
</dbReference>
<feature type="chain" id="PRO_5040165245" description="NHL repeat-containing protein" evidence="3">
    <location>
        <begin position="27"/>
        <end position="823"/>
    </location>
</feature>
<dbReference type="Gene3D" id="2.120.10.30">
    <property type="entry name" value="TolB, C-terminal domain"/>
    <property type="match status" value="4"/>
</dbReference>
<dbReference type="InterPro" id="IPR011042">
    <property type="entry name" value="6-blade_b-propeller_TolB-like"/>
</dbReference>
<dbReference type="SUPFAM" id="SSF101898">
    <property type="entry name" value="NHL repeat"/>
    <property type="match status" value="1"/>
</dbReference>
<evidence type="ECO:0000256" key="1">
    <source>
        <dbReference type="ARBA" id="ARBA00022737"/>
    </source>
</evidence>
<dbReference type="PANTHER" id="PTHR24104:SF25">
    <property type="entry name" value="PROTEIN LIN-41"/>
    <property type="match status" value="1"/>
</dbReference>
<reference evidence="4" key="1">
    <citation type="submission" date="2021-10" db="EMBL/GenBank/DDBJ databases">
        <title>The diversity and Nitrogen Metabolism of Culturable Nitrate-Utilizing Bacteria Within the Oxygen Minimum Zone of the Changjiang (Yangtze River)Estuary.</title>
        <authorList>
            <person name="Zhang D."/>
            <person name="Zheng J."/>
            <person name="Liu S."/>
            <person name="He W."/>
        </authorList>
    </citation>
    <scope>NUCLEOTIDE SEQUENCE</scope>
    <source>
        <strain evidence="4">FXH-223</strain>
    </source>
</reference>
<dbReference type="SUPFAM" id="SSF63829">
    <property type="entry name" value="Calcium-dependent phosphotriesterase"/>
    <property type="match status" value="1"/>
</dbReference>